<dbReference type="EC" id="3.6.1.27" evidence="3"/>
<gene>
    <name evidence="13" type="primary">uppP_11</name>
    <name evidence="13" type="ORF">GALL_259940</name>
</gene>
<accession>A0A1J5RRF4</accession>
<feature type="transmembrane region" description="Helical" evidence="12">
    <location>
        <begin position="283"/>
        <end position="302"/>
    </location>
</feature>
<evidence type="ECO:0000256" key="5">
    <source>
        <dbReference type="ARBA" id="ARBA00022475"/>
    </source>
</evidence>
<feature type="transmembrane region" description="Helical" evidence="12">
    <location>
        <begin position="309"/>
        <end position="328"/>
    </location>
</feature>
<dbReference type="InterPro" id="IPR003824">
    <property type="entry name" value="UppP"/>
</dbReference>
<dbReference type="GO" id="GO:0050380">
    <property type="term" value="F:undecaprenyl-diphosphatase activity"/>
    <property type="evidence" value="ECO:0007669"/>
    <property type="project" value="UniProtKB-EC"/>
</dbReference>
<evidence type="ECO:0000313" key="13">
    <source>
        <dbReference type="EMBL" id="OIQ92075.1"/>
    </source>
</evidence>
<organism evidence="13">
    <name type="scientific">mine drainage metagenome</name>
    <dbReference type="NCBI Taxonomy" id="410659"/>
    <lineage>
        <taxon>unclassified sequences</taxon>
        <taxon>metagenomes</taxon>
        <taxon>ecological metagenomes</taxon>
    </lineage>
</organism>
<evidence type="ECO:0000256" key="10">
    <source>
        <dbReference type="ARBA" id="ARBA00032707"/>
    </source>
</evidence>
<evidence type="ECO:0000256" key="6">
    <source>
        <dbReference type="ARBA" id="ARBA00022692"/>
    </source>
</evidence>
<feature type="transmembrane region" description="Helical" evidence="12">
    <location>
        <begin position="168"/>
        <end position="188"/>
    </location>
</feature>
<keyword evidence="5" id="KW-1003">Cell membrane</keyword>
<evidence type="ECO:0000256" key="4">
    <source>
        <dbReference type="ARBA" id="ARBA00021581"/>
    </source>
</evidence>
<evidence type="ECO:0000256" key="12">
    <source>
        <dbReference type="SAM" id="Phobius"/>
    </source>
</evidence>
<keyword evidence="8 12" id="KW-1133">Transmembrane helix</keyword>
<evidence type="ECO:0000256" key="9">
    <source>
        <dbReference type="ARBA" id="ARBA00023136"/>
    </source>
</evidence>
<evidence type="ECO:0000256" key="3">
    <source>
        <dbReference type="ARBA" id="ARBA00012374"/>
    </source>
</evidence>
<dbReference type="GO" id="GO:0005886">
    <property type="term" value="C:plasma membrane"/>
    <property type="evidence" value="ECO:0007669"/>
    <property type="project" value="UniProtKB-SubCell"/>
</dbReference>
<dbReference type="EMBL" id="MLJW01000241">
    <property type="protein sequence ID" value="OIQ92075.1"/>
    <property type="molecule type" value="Genomic_DNA"/>
</dbReference>
<feature type="transmembrane region" description="Helical" evidence="12">
    <location>
        <begin position="252"/>
        <end position="277"/>
    </location>
</feature>
<proteinExistence type="inferred from homology"/>
<dbReference type="HAMAP" id="MF_01006">
    <property type="entry name" value="Undec_diphosphatase"/>
    <property type="match status" value="1"/>
</dbReference>
<evidence type="ECO:0000256" key="7">
    <source>
        <dbReference type="ARBA" id="ARBA00022801"/>
    </source>
</evidence>
<keyword evidence="6 12" id="KW-0812">Transmembrane</keyword>
<reference evidence="13" key="1">
    <citation type="submission" date="2016-10" db="EMBL/GenBank/DDBJ databases">
        <title>Sequence of Gallionella enrichment culture.</title>
        <authorList>
            <person name="Poehlein A."/>
            <person name="Muehling M."/>
            <person name="Daniel R."/>
        </authorList>
    </citation>
    <scope>NUCLEOTIDE SEQUENCE</scope>
</reference>
<comment type="catalytic activity">
    <reaction evidence="11">
        <text>di-trans,octa-cis-undecaprenyl diphosphate + H2O = di-trans,octa-cis-undecaprenyl phosphate + phosphate + H(+)</text>
        <dbReference type="Rhea" id="RHEA:28094"/>
        <dbReference type="ChEBI" id="CHEBI:15377"/>
        <dbReference type="ChEBI" id="CHEBI:15378"/>
        <dbReference type="ChEBI" id="CHEBI:43474"/>
        <dbReference type="ChEBI" id="CHEBI:58405"/>
        <dbReference type="ChEBI" id="CHEBI:60392"/>
        <dbReference type="EC" id="3.6.1.27"/>
    </reaction>
</comment>
<sequence>MRLPPAAAILVGLLALPLHAASPASRPPESTKLDLRSAAVLGIVEGVTEFLPISSTGHLIIANELLGLESDAPLRSPDGSPLWHRAPTPSRPEGVPLTLKLAADTYTVIIQVGAILAVLLLYWRRVVSALRGLTGADPEGGRLLRALLLAFVPVAAVGLLVHDYVDRLFSVRAVILAQVAGAALMIAAERWRKRHGSGSSPKDAPDLSATQALGIGGLQCLALWPGTSRSMVTIIGGYFAGLSPARAAEFSFLVGLPVLGGAAFVKALSSGPAMIAVFGWEPVLFGIAIAALSAAVAVRFLVGFLSRHGLAAFALYRIALAAALGLWFSA</sequence>
<evidence type="ECO:0000256" key="1">
    <source>
        <dbReference type="ARBA" id="ARBA00004651"/>
    </source>
</evidence>
<dbReference type="PANTHER" id="PTHR30622">
    <property type="entry name" value="UNDECAPRENYL-DIPHOSPHATASE"/>
    <property type="match status" value="1"/>
</dbReference>
<comment type="caution">
    <text evidence="13">The sequence shown here is derived from an EMBL/GenBank/DDBJ whole genome shotgun (WGS) entry which is preliminary data.</text>
</comment>
<keyword evidence="9 12" id="KW-0472">Membrane</keyword>
<dbReference type="PANTHER" id="PTHR30622:SF3">
    <property type="entry name" value="UNDECAPRENYL-DIPHOSPHATASE"/>
    <property type="match status" value="1"/>
</dbReference>
<name>A0A1J5RRF4_9ZZZZ</name>
<protein>
    <recommendedName>
        <fullName evidence="4">Undecaprenyl-diphosphatase</fullName>
        <ecNumber evidence="3">3.6.1.27</ecNumber>
    </recommendedName>
    <alternativeName>
        <fullName evidence="10">Undecaprenyl pyrophosphate phosphatase</fullName>
    </alternativeName>
</protein>
<comment type="similarity">
    <text evidence="2">Belongs to the UppP family.</text>
</comment>
<dbReference type="Pfam" id="PF02673">
    <property type="entry name" value="BacA"/>
    <property type="match status" value="2"/>
</dbReference>
<evidence type="ECO:0000256" key="11">
    <source>
        <dbReference type="ARBA" id="ARBA00047594"/>
    </source>
</evidence>
<evidence type="ECO:0000256" key="2">
    <source>
        <dbReference type="ARBA" id="ARBA00010621"/>
    </source>
</evidence>
<comment type="subcellular location">
    <subcellularLocation>
        <location evidence="1">Cell membrane</location>
        <topology evidence="1">Multi-pass membrane protein</topology>
    </subcellularLocation>
</comment>
<evidence type="ECO:0000256" key="8">
    <source>
        <dbReference type="ARBA" id="ARBA00022989"/>
    </source>
</evidence>
<feature type="transmembrane region" description="Helical" evidence="12">
    <location>
        <begin position="143"/>
        <end position="162"/>
    </location>
</feature>
<feature type="transmembrane region" description="Helical" evidence="12">
    <location>
        <begin position="105"/>
        <end position="123"/>
    </location>
</feature>
<dbReference type="AlphaFoldDB" id="A0A1J5RRF4"/>
<keyword evidence="7 13" id="KW-0378">Hydrolase</keyword>